<reference evidence="1 2" key="1">
    <citation type="journal article" date="2019" name="ACS Chem. Biol.">
        <title>Identification and Mobilization of a Cryptic Antibiotic Biosynthesis Gene Locus from a Human-Pathogenic Nocardia Isolate.</title>
        <authorList>
            <person name="Herisse M."/>
            <person name="Ishida K."/>
            <person name="Porter J.L."/>
            <person name="Howden B."/>
            <person name="Hertweck C."/>
            <person name="Stinear T.P."/>
            <person name="Pidot S.J."/>
        </authorList>
    </citation>
    <scope>NUCLEOTIDE SEQUENCE [LARGE SCALE GENOMIC DNA]</scope>
    <source>
        <strain evidence="1 2">AUSMDU00024985</strain>
    </source>
</reference>
<organism evidence="1 2">
    <name type="scientific">Nocardia brasiliensis</name>
    <dbReference type="NCBI Taxonomy" id="37326"/>
    <lineage>
        <taxon>Bacteria</taxon>
        <taxon>Bacillati</taxon>
        <taxon>Actinomycetota</taxon>
        <taxon>Actinomycetes</taxon>
        <taxon>Mycobacteriales</taxon>
        <taxon>Nocardiaceae</taxon>
        <taxon>Nocardia</taxon>
    </lineage>
</organism>
<evidence type="ECO:0008006" key="3">
    <source>
        <dbReference type="Google" id="ProtNLM"/>
    </source>
</evidence>
<dbReference type="Proteomes" id="UP000501705">
    <property type="component" value="Chromosome"/>
</dbReference>
<accession>A0A6G9XW86</accession>
<gene>
    <name evidence="1" type="ORF">F5X71_25175</name>
</gene>
<dbReference type="SUPFAM" id="SSF48371">
    <property type="entry name" value="ARM repeat"/>
    <property type="match status" value="1"/>
</dbReference>
<dbReference type="AlphaFoldDB" id="A0A6G9XW86"/>
<dbReference type="InterPro" id="IPR016024">
    <property type="entry name" value="ARM-type_fold"/>
</dbReference>
<evidence type="ECO:0000313" key="2">
    <source>
        <dbReference type="Proteomes" id="UP000501705"/>
    </source>
</evidence>
<proteinExistence type="predicted"/>
<dbReference type="RefSeq" id="WP_167464259.1">
    <property type="nucleotide sequence ID" value="NZ_CP046171.1"/>
</dbReference>
<name>A0A6G9XW86_NOCBR</name>
<protein>
    <recommendedName>
        <fullName evidence="3">HEAT repeat domain-containing protein</fullName>
    </recommendedName>
</protein>
<dbReference type="EMBL" id="CP046171">
    <property type="protein sequence ID" value="QIS05168.1"/>
    <property type="molecule type" value="Genomic_DNA"/>
</dbReference>
<sequence>MAAPATKLLKDLEPLSAPQRRRAIAAAALRLTGTPELDALLGDLAGRGHYERVLAVQLATIAADRTFLLTQLDSAETEFACRALAGLVRIGVDPADLVARVPRMAQRTRRTLYRVLGRRSAGAELADALLPEIRTHFGDAEAAGMVSCCSAPVVAAHLPELAYAVPNWRTLHREHCEQVLGHLEGLAATANEAQWPRLWRWIAAGADSTALRHPDRLLALAARAVDHIPLSGLRTIVGALARHDVDAVVALILHPSGRGTVLTGRALFTALRELPDDRLIALCTAYPDAQRRRLLRALAPARRAAVIQVFLRPGVDPAQADLDALDQLPRDERAARARALLAAHGGTEVRAVRERLIARLPWDEAEPVLRESIRRPTAEDRAQAYPLLVTAAIGSRDPEVVGVLLDLLRRLRNEQDPVRRTALQAIGDIPPTLLRSAHLPALTILTTDAVQARDRSGATVDAIGRIARTLLVHSARTDDPDFAAAALSIIESLAAHESSVPLWRLDRDLPRGAEQRLFDALRTRLDSAAARDEWTLTLRLAQGLDRRAWQVPALQQLLLLACTARDDHVVRTAAELALANPATRDEHLATLLNRDRSLITLPRVRQLIATRRTDLLDLVLAGANPGRFSSAKVRVVPDFSTGFAHWTPRQVEQYARALAALVRSKDAAPWEKTWAIHRLSRLPESVPRLLGYLEHPDRTVAEAALSALGGSEQAVTALEVLGRYVATDRARVAVSGMASRARSIAPDQLAVALRPLLDAPKITARKEGLRLLAALHAPEAMAVVRAFWEHPNQHRDVRRAIVFGCRWLLRHEDAWQILGAAVRIPDVADEALNLTPDLLAIPQRQRMAELVRTVAADPDIALAGAALRVLGTWHPWAPADTGDLLVRRLTDLSEVGLWRKVVPVLVHGGFHAHIPAAVDRLLAAAQVTLPDRDLPARQRLSVLLDTLVGAAERSEQARAVAATVAERLADEPALRRSAIDLRLTLIRWVDADSAVPPIRQACAHAHGALLTYPMRRLRSRMTTALNLVDADTMAAVVRTLTTDSTAAALCALTVVAQCGNHFGWTPVWVELLARLRAHDQDDVRFAAHEVCTVAE</sequence>
<evidence type="ECO:0000313" key="1">
    <source>
        <dbReference type="EMBL" id="QIS05168.1"/>
    </source>
</evidence>